<gene>
    <name evidence="1" type="ORF">LCGC14_1293040</name>
</gene>
<proteinExistence type="predicted"/>
<protein>
    <recommendedName>
        <fullName evidence="2">N-acetyltransferase domain-containing protein</fullName>
    </recommendedName>
</protein>
<evidence type="ECO:0008006" key="2">
    <source>
        <dbReference type="Google" id="ProtNLM"/>
    </source>
</evidence>
<organism evidence="1">
    <name type="scientific">marine sediment metagenome</name>
    <dbReference type="NCBI Taxonomy" id="412755"/>
    <lineage>
        <taxon>unclassified sequences</taxon>
        <taxon>metagenomes</taxon>
        <taxon>ecological metagenomes</taxon>
    </lineage>
</organism>
<comment type="caution">
    <text evidence="1">The sequence shown here is derived from an EMBL/GenBank/DDBJ whole genome shotgun (WGS) entry which is preliminary data.</text>
</comment>
<reference evidence="1" key="1">
    <citation type="journal article" date="2015" name="Nature">
        <title>Complex archaea that bridge the gap between prokaryotes and eukaryotes.</title>
        <authorList>
            <person name="Spang A."/>
            <person name="Saw J.H."/>
            <person name="Jorgensen S.L."/>
            <person name="Zaremba-Niedzwiedzka K."/>
            <person name="Martijn J."/>
            <person name="Lind A.E."/>
            <person name="van Eijk R."/>
            <person name="Schleper C."/>
            <person name="Guy L."/>
            <person name="Ettema T.J."/>
        </authorList>
    </citation>
    <scope>NUCLEOTIDE SEQUENCE</scope>
</reference>
<name>A0A0F9LCR6_9ZZZZ</name>
<dbReference type="AlphaFoldDB" id="A0A0F9LCR6"/>
<evidence type="ECO:0000313" key="1">
    <source>
        <dbReference type="EMBL" id="KKM85051.1"/>
    </source>
</evidence>
<sequence>MLHEISDLAKNSFYEILPDASGKNRIFEFFDAFSQVPNSFKKLYDDFDPKSYSDIPQFIEAWEACDLKKIEICAPIAFDKKTNELVGALLGLPDIFQTWKGEPITRVNVDIAMVKKGYYGKGIFSALNNLGQLTCRIFGIDYFEGTAIWSNNSRAIDTIFPHCKPIRKHNVVQKRV</sequence>
<accession>A0A0F9LCR6</accession>
<dbReference type="EMBL" id="LAZR01007472">
    <property type="protein sequence ID" value="KKM85051.1"/>
    <property type="molecule type" value="Genomic_DNA"/>
</dbReference>